<accession>A0A412FFY2</accession>
<dbReference type="RefSeq" id="WP_117896310.1">
    <property type="nucleotide sequence ID" value="NZ_CABJCV010000034.1"/>
</dbReference>
<gene>
    <name evidence="2" type="ORF">DWY25_17215</name>
</gene>
<dbReference type="GO" id="GO:0016020">
    <property type="term" value="C:membrane"/>
    <property type="evidence" value="ECO:0007669"/>
    <property type="project" value="InterPro"/>
</dbReference>
<keyword evidence="1" id="KW-1133">Transmembrane helix</keyword>
<feature type="transmembrane region" description="Helical" evidence="1">
    <location>
        <begin position="95"/>
        <end position="115"/>
    </location>
</feature>
<feature type="transmembrane region" description="Helical" evidence="1">
    <location>
        <begin position="59"/>
        <end position="83"/>
    </location>
</feature>
<feature type="transmembrane region" description="Helical" evidence="1">
    <location>
        <begin position="166"/>
        <end position="183"/>
    </location>
</feature>
<name>A0A412FFY2_9FIRM</name>
<proteinExistence type="predicted"/>
<comment type="caution">
    <text evidence="2">The sequence shown here is derived from an EMBL/GenBank/DDBJ whole genome shotgun (WGS) entry which is preliminary data.</text>
</comment>
<dbReference type="Pfam" id="PF07155">
    <property type="entry name" value="ECF-ribofla_trS"/>
    <property type="match status" value="1"/>
</dbReference>
<dbReference type="GeneID" id="83017137"/>
<dbReference type="EMBL" id="QRUP01000034">
    <property type="protein sequence ID" value="RGR67103.1"/>
    <property type="molecule type" value="Genomic_DNA"/>
</dbReference>
<keyword evidence="1" id="KW-0472">Membrane</keyword>
<dbReference type="InterPro" id="IPR009825">
    <property type="entry name" value="ECF_substrate-spec-like"/>
</dbReference>
<keyword evidence="1" id="KW-0812">Transmembrane</keyword>
<feature type="transmembrane region" description="Helical" evidence="1">
    <location>
        <begin position="127"/>
        <end position="146"/>
    </location>
</feature>
<protein>
    <submittedName>
        <fullName evidence="2">Folate family ECF transporter S component</fullName>
    </submittedName>
</protein>
<dbReference type="InterPro" id="IPR030949">
    <property type="entry name" value="ECF_S_folate_fam"/>
</dbReference>
<dbReference type="Gene3D" id="1.10.1760.20">
    <property type="match status" value="1"/>
</dbReference>
<dbReference type="AlphaFoldDB" id="A0A412FFY2"/>
<organism evidence="2 3">
    <name type="scientific">Holdemania filiformis</name>
    <dbReference type="NCBI Taxonomy" id="61171"/>
    <lineage>
        <taxon>Bacteria</taxon>
        <taxon>Bacillati</taxon>
        <taxon>Bacillota</taxon>
        <taxon>Erysipelotrichia</taxon>
        <taxon>Erysipelotrichales</taxon>
        <taxon>Erysipelotrichaceae</taxon>
        <taxon>Holdemania</taxon>
    </lineage>
</organism>
<evidence type="ECO:0000313" key="2">
    <source>
        <dbReference type="EMBL" id="RGR67103.1"/>
    </source>
</evidence>
<dbReference type="NCBIfam" id="TIGR04518">
    <property type="entry name" value="ECF_S_folT_fam"/>
    <property type="match status" value="1"/>
</dbReference>
<evidence type="ECO:0000313" key="3">
    <source>
        <dbReference type="Proteomes" id="UP000284178"/>
    </source>
</evidence>
<reference evidence="2 3" key="1">
    <citation type="submission" date="2018-08" db="EMBL/GenBank/DDBJ databases">
        <title>A genome reference for cultivated species of the human gut microbiota.</title>
        <authorList>
            <person name="Zou Y."/>
            <person name="Xue W."/>
            <person name="Luo G."/>
        </authorList>
    </citation>
    <scope>NUCLEOTIDE SEQUENCE [LARGE SCALE GENOMIC DNA]</scope>
    <source>
        <strain evidence="2 3">AF24-29</strain>
    </source>
</reference>
<feature type="transmembrane region" description="Helical" evidence="1">
    <location>
        <begin position="28"/>
        <end position="47"/>
    </location>
</feature>
<evidence type="ECO:0000256" key="1">
    <source>
        <dbReference type="SAM" id="Phobius"/>
    </source>
</evidence>
<dbReference type="Proteomes" id="UP000284178">
    <property type="component" value="Unassembled WGS sequence"/>
</dbReference>
<sequence>MAQFSKALFSHPFSRAYWKEASAETRRVRILAIAALCMALKMAIASFRIPVADNLYVYFTYLITAVQCAVCGPVVGVLCGGIGDLIEFAIHPNGPFFPGYTLSSMAGALIFALFLYRTKITVLKLALSRFLINLFVNVGLGSLWSYMLYSKGYLYYFAKSLVKNTIMLPIEIGLLVLFFRMLIPFLEGKNWIAPQGEKKLPWW</sequence>
<keyword evidence="3" id="KW-1185">Reference proteome</keyword>